<dbReference type="InterPro" id="IPR002464">
    <property type="entry name" value="DNA/RNA_helicase_DEAH_CS"/>
</dbReference>
<evidence type="ECO:0000256" key="4">
    <source>
        <dbReference type="ARBA" id="ARBA00022840"/>
    </source>
</evidence>
<dbReference type="PROSITE" id="PS51194">
    <property type="entry name" value="HELICASE_CTER"/>
    <property type="match status" value="1"/>
</dbReference>
<keyword evidence="4" id="KW-0067">ATP-binding</keyword>
<keyword evidence="5" id="KW-0238">DNA-binding</keyword>
<dbReference type="SMART" id="SM00487">
    <property type="entry name" value="DEXDc"/>
    <property type="match status" value="1"/>
</dbReference>
<dbReference type="GO" id="GO:0009378">
    <property type="term" value="F:four-way junction helicase activity"/>
    <property type="evidence" value="ECO:0007669"/>
    <property type="project" value="TreeGrafter"/>
</dbReference>
<dbReference type="CDD" id="cd17920">
    <property type="entry name" value="DEXHc_RecQ"/>
    <property type="match status" value="1"/>
</dbReference>
<dbReference type="GO" id="GO:0005524">
    <property type="term" value="F:ATP binding"/>
    <property type="evidence" value="ECO:0007669"/>
    <property type="project" value="UniProtKB-KW"/>
</dbReference>
<organism evidence="8 9">
    <name type="scientific">Alkalicoccobacillus porphyridii</name>
    <dbReference type="NCBI Taxonomy" id="2597270"/>
    <lineage>
        <taxon>Bacteria</taxon>
        <taxon>Bacillati</taxon>
        <taxon>Bacillota</taxon>
        <taxon>Bacilli</taxon>
        <taxon>Bacillales</taxon>
        <taxon>Bacillaceae</taxon>
        <taxon>Alkalicoccobacillus</taxon>
    </lineage>
</organism>
<dbReference type="PANTHER" id="PTHR13710:SF84">
    <property type="entry name" value="ATP-DEPENDENT DNA HELICASE RECS-RELATED"/>
    <property type="match status" value="1"/>
</dbReference>
<accession>A0A553ZZM0</accession>
<dbReference type="SMART" id="SM00490">
    <property type="entry name" value="HELICc"/>
    <property type="match status" value="1"/>
</dbReference>
<dbReference type="SUPFAM" id="SSF52540">
    <property type="entry name" value="P-loop containing nucleoside triphosphate hydrolases"/>
    <property type="match status" value="1"/>
</dbReference>
<dbReference type="Gene3D" id="3.40.50.300">
    <property type="entry name" value="P-loop containing nucleotide triphosphate hydrolases"/>
    <property type="match status" value="2"/>
</dbReference>
<dbReference type="OrthoDB" id="9763310at2"/>
<keyword evidence="1" id="KW-0547">Nucleotide-binding</keyword>
<feature type="domain" description="Helicase C-terminal" evidence="7">
    <location>
        <begin position="215"/>
        <end position="374"/>
    </location>
</feature>
<dbReference type="GO" id="GO:0043590">
    <property type="term" value="C:bacterial nucleoid"/>
    <property type="evidence" value="ECO:0007669"/>
    <property type="project" value="TreeGrafter"/>
</dbReference>
<dbReference type="Pfam" id="PF00270">
    <property type="entry name" value="DEAD"/>
    <property type="match status" value="1"/>
</dbReference>
<dbReference type="FunFam" id="3.40.50.300:FF:001363">
    <property type="entry name" value="ATP-dependent DNA helicase RecQ"/>
    <property type="match status" value="1"/>
</dbReference>
<keyword evidence="2" id="KW-0378">Hydrolase</keyword>
<dbReference type="GO" id="GO:0006310">
    <property type="term" value="P:DNA recombination"/>
    <property type="evidence" value="ECO:0007669"/>
    <property type="project" value="InterPro"/>
</dbReference>
<dbReference type="GO" id="GO:0003677">
    <property type="term" value="F:DNA binding"/>
    <property type="evidence" value="ECO:0007669"/>
    <property type="project" value="UniProtKB-KW"/>
</dbReference>
<evidence type="ECO:0000256" key="2">
    <source>
        <dbReference type="ARBA" id="ARBA00022801"/>
    </source>
</evidence>
<proteinExistence type="predicted"/>
<dbReference type="InterPro" id="IPR004589">
    <property type="entry name" value="DNA_helicase_ATP-dep_RecQ"/>
</dbReference>
<dbReference type="InterPro" id="IPR001650">
    <property type="entry name" value="Helicase_C-like"/>
</dbReference>
<sequence length="506" mass="57807">MDLLQSLDKWFGYSSFRAGQKEIVSSLLEGSDVLAMLPTGTGKSICYQLPAFLSKGLTIVVSPLLSLMQDQVQDLRSRGLKQVAALNSMVSYEEKQYILANLDSYQLLYISPEMLQTDWLMTRLKQVSISYFVVDEAHCISHWGKSFRTDYLKLFEVRKELGLPPCLAITATATQVVRSDIKKHLKLDDPVSFIYSVDRPNISIAVEPVSSIQDKLEKLIEYVTTLEGPGMIYVQSRKWAEKVASYLRQNGQTKCNHYHGGMVHEDRLLIQQQFMNGQLDIVCCTSAFGMGVNKADIRFVIHFHAPLDLESYLQEMGRAGRDGRPSVAILLYWDEDKAFSQAMLQKDHFDSQLLRRVLQSFSAGGTYNKEEEMAIYSALGCSDTAFNMLRYLLEQKHYIKGKTWLAFDPLTVYSSLVPSIRSSQSLIQERLLAMWDWVTSDRCKREHILSYFDENLTNKPDPCCSSCGIKLTRVHSPTQKQTSQHQEINWRQELKNVFTGRQLYGE</sequence>
<comment type="caution">
    <text evidence="8">The sequence shown here is derived from an EMBL/GenBank/DDBJ whole genome shotgun (WGS) entry which is preliminary data.</text>
</comment>
<dbReference type="InterPro" id="IPR027417">
    <property type="entry name" value="P-loop_NTPase"/>
</dbReference>
<evidence type="ECO:0000313" key="9">
    <source>
        <dbReference type="Proteomes" id="UP000318521"/>
    </source>
</evidence>
<dbReference type="GO" id="GO:0006281">
    <property type="term" value="P:DNA repair"/>
    <property type="evidence" value="ECO:0007669"/>
    <property type="project" value="TreeGrafter"/>
</dbReference>
<dbReference type="GO" id="GO:0043138">
    <property type="term" value="F:3'-5' DNA helicase activity"/>
    <property type="evidence" value="ECO:0007669"/>
    <property type="project" value="TreeGrafter"/>
</dbReference>
<dbReference type="GO" id="GO:0030894">
    <property type="term" value="C:replisome"/>
    <property type="evidence" value="ECO:0007669"/>
    <property type="project" value="TreeGrafter"/>
</dbReference>
<dbReference type="PROSITE" id="PS00690">
    <property type="entry name" value="DEAH_ATP_HELICASE"/>
    <property type="match status" value="1"/>
</dbReference>
<dbReference type="GO" id="GO:0016787">
    <property type="term" value="F:hydrolase activity"/>
    <property type="evidence" value="ECO:0007669"/>
    <property type="project" value="UniProtKB-KW"/>
</dbReference>
<protein>
    <submittedName>
        <fullName evidence="8">ATP-dependent DNA helicase RecQ</fullName>
    </submittedName>
</protein>
<dbReference type="RefSeq" id="WP_143848105.1">
    <property type="nucleotide sequence ID" value="NZ_VLXZ01000004.1"/>
</dbReference>
<dbReference type="PANTHER" id="PTHR13710">
    <property type="entry name" value="DNA HELICASE RECQ FAMILY MEMBER"/>
    <property type="match status" value="1"/>
</dbReference>
<dbReference type="Proteomes" id="UP000318521">
    <property type="component" value="Unassembled WGS sequence"/>
</dbReference>
<feature type="domain" description="Helicase ATP-binding" evidence="6">
    <location>
        <begin position="24"/>
        <end position="191"/>
    </location>
</feature>
<dbReference type="InterPro" id="IPR011545">
    <property type="entry name" value="DEAD/DEAH_box_helicase_dom"/>
</dbReference>
<dbReference type="InterPro" id="IPR014001">
    <property type="entry name" value="Helicase_ATP-bd"/>
</dbReference>
<evidence type="ECO:0000256" key="3">
    <source>
        <dbReference type="ARBA" id="ARBA00022806"/>
    </source>
</evidence>
<evidence type="ECO:0000256" key="1">
    <source>
        <dbReference type="ARBA" id="ARBA00022741"/>
    </source>
</evidence>
<name>A0A553ZZM0_9BACI</name>
<dbReference type="PROSITE" id="PS51192">
    <property type="entry name" value="HELICASE_ATP_BIND_1"/>
    <property type="match status" value="1"/>
</dbReference>
<evidence type="ECO:0000313" key="8">
    <source>
        <dbReference type="EMBL" id="TSB46875.1"/>
    </source>
</evidence>
<dbReference type="AlphaFoldDB" id="A0A553ZZM0"/>
<evidence type="ECO:0000259" key="6">
    <source>
        <dbReference type="PROSITE" id="PS51192"/>
    </source>
</evidence>
<dbReference type="NCBIfam" id="TIGR00614">
    <property type="entry name" value="recQ_fam"/>
    <property type="match status" value="1"/>
</dbReference>
<dbReference type="EMBL" id="VLXZ01000004">
    <property type="protein sequence ID" value="TSB46875.1"/>
    <property type="molecule type" value="Genomic_DNA"/>
</dbReference>
<evidence type="ECO:0000256" key="5">
    <source>
        <dbReference type="ARBA" id="ARBA00023125"/>
    </source>
</evidence>
<reference evidence="8 9" key="1">
    <citation type="submission" date="2019-07" db="EMBL/GenBank/DDBJ databases">
        <authorList>
            <person name="Park Y.J."/>
            <person name="Jeong S.E."/>
            <person name="Jung H.S."/>
        </authorList>
    </citation>
    <scope>NUCLEOTIDE SEQUENCE [LARGE SCALE GENOMIC DNA]</scope>
    <source>
        <strain evidence="9">P16(2019)</strain>
    </source>
</reference>
<keyword evidence="3 8" id="KW-0347">Helicase</keyword>
<evidence type="ECO:0000259" key="7">
    <source>
        <dbReference type="PROSITE" id="PS51194"/>
    </source>
</evidence>
<gene>
    <name evidence="8" type="ORF">FN960_07590</name>
</gene>
<dbReference type="Pfam" id="PF00271">
    <property type="entry name" value="Helicase_C"/>
    <property type="match status" value="1"/>
</dbReference>
<keyword evidence="9" id="KW-1185">Reference proteome</keyword>
<dbReference type="GO" id="GO:0005737">
    <property type="term" value="C:cytoplasm"/>
    <property type="evidence" value="ECO:0007669"/>
    <property type="project" value="TreeGrafter"/>
</dbReference>